<reference evidence="1 3" key="1">
    <citation type="journal article" date="2008" name="Science">
        <title>The Physcomitrella genome reveals evolutionary insights into the conquest of land by plants.</title>
        <authorList>
            <person name="Rensing S."/>
            <person name="Lang D."/>
            <person name="Zimmer A."/>
            <person name="Terry A."/>
            <person name="Salamov A."/>
            <person name="Shapiro H."/>
            <person name="Nishiyama T."/>
            <person name="Perroud P.-F."/>
            <person name="Lindquist E."/>
            <person name="Kamisugi Y."/>
            <person name="Tanahashi T."/>
            <person name="Sakakibara K."/>
            <person name="Fujita T."/>
            <person name="Oishi K."/>
            <person name="Shin-I T."/>
            <person name="Kuroki Y."/>
            <person name="Toyoda A."/>
            <person name="Suzuki Y."/>
            <person name="Hashimoto A."/>
            <person name="Yamaguchi K."/>
            <person name="Sugano A."/>
            <person name="Kohara Y."/>
            <person name="Fujiyama A."/>
            <person name="Anterola A."/>
            <person name="Aoki S."/>
            <person name="Ashton N."/>
            <person name="Barbazuk W.B."/>
            <person name="Barker E."/>
            <person name="Bennetzen J."/>
            <person name="Bezanilla M."/>
            <person name="Blankenship R."/>
            <person name="Cho S.H."/>
            <person name="Dutcher S."/>
            <person name="Estelle M."/>
            <person name="Fawcett J.A."/>
            <person name="Gundlach H."/>
            <person name="Hanada K."/>
            <person name="Heyl A."/>
            <person name="Hicks K.A."/>
            <person name="Hugh J."/>
            <person name="Lohr M."/>
            <person name="Mayer K."/>
            <person name="Melkozernov A."/>
            <person name="Murata T."/>
            <person name="Nelson D."/>
            <person name="Pils B."/>
            <person name="Prigge M."/>
            <person name="Reiss B."/>
            <person name="Renner T."/>
            <person name="Rombauts S."/>
            <person name="Rushton P."/>
            <person name="Sanderfoot A."/>
            <person name="Schween G."/>
            <person name="Shiu S.-H."/>
            <person name="Stueber K."/>
            <person name="Theodoulou F.L."/>
            <person name="Tu H."/>
            <person name="Van de Peer Y."/>
            <person name="Verrier P.J."/>
            <person name="Waters E."/>
            <person name="Wood A."/>
            <person name="Yang L."/>
            <person name="Cove D."/>
            <person name="Cuming A."/>
            <person name="Hasebe M."/>
            <person name="Lucas S."/>
            <person name="Mishler D.B."/>
            <person name="Reski R."/>
            <person name="Grigoriev I."/>
            <person name="Quatrano R.S."/>
            <person name="Boore J.L."/>
        </authorList>
    </citation>
    <scope>NUCLEOTIDE SEQUENCE [LARGE SCALE GENOMIC DNA]</scope>
    <source>
        <strain evidence="2 3">cv. Gransden 2004</strain>
    </source>
</reference>
<keyword evidence="3" id="KW-1185">Reference proteome</keyword>
<dbReference type="EMBL" id="ABEU02000018">
    <property type="protein sequence ID" value="PNR35444.1"/>
    <property type="molecule type" value="Genomic_DNA"/>
</dbReference>
<protein>
    <submittedName>
        <fullName evidence="1 2">Uncharacterized protein</fullName>
    </submittedName>
</protein>
<dbReference type="InParanoid" id="A0A2K1J1P3"/>
<dbReference type="Gramene" id="Pp3c18_19700V3.1">
    <property type="protein sequence ID" value="PAC:32983385.CDS.1"/>
    <property type="gene ID" value="Pp3c18_19700"/>
</dbReference>
<evidence type="ECO:0000313" key="2">
    <source>
        <dbReference type="EnsemblPlants" id="PAC:32983385.CDS.1"/>
    </source>
</evidence>
<gene>
    <name evidence="1" type="ORF">PHYPA_023344</name>
</gene>
<dbReference type="EnsemblPlants" id="Pp3c18_19700V3.1">
    <property type="protein sequence ID" value="PAC:32983385.CDS.1"/>
    <property type="gene ID" value="Pp3c18_19700"/>
</dbReference>
<reference evidence="2" key="3">
    <citation type="submission" date="2020-12" db="UniProtKB">
        <authorList>
            <consortium name="EnsemblPlants"/>
        </authorList>
    </citation>
    <scope>IDENTIFICATION</scope>
</reference>
<proteinExistence type="predicted"/>
<reference evidence="1 3" key="2">
    <citation type="journal article" date="2018" name="Plant J.">
        <title>The Physcomitrella patens chromosome-scale assembly reveals moss genome structure and evolution.</title>
        <authorList>
            <person name="Lang D."/>
            <person name="Ullrich K.K."/>
            <person name="Murat F."/>
            <person name="Fuchs J."/>
            <person name="Jenkins J."/>
            <person name="Haas F.B."/>
            <person name="Piednoel M."/>
            <person name="Gundlach H."/>
            <person name="Van Bel M."/>
            <person name="Meyberg R."/>
            <person name="Vives C."/>
            <person name="Morata J."/>
            <person name="Symeonidi A."/>
            <person name="Hiss M."/>
            <person name="Muchero W."/>
            <person name="Kamisugi Y."/>
            <person name="Saleh O."/>
            <person name="Blanc G."/>
            <person name="Decker E.L."/>
            <person name="van Gessel N."/>
            <person name="Grimwood J."/>
            <person name="Hayes R.D."/>
            <person name="Graham S.W."/>
            <person name="Gunter L.E."/>
            <person name="McDaniel S.F."/>
            <person name="Hoernstein S.N.W."/>
            <person name="Larsson A."/>
            <person name="Li F.W."/>
            <person name="Perroud P.F."/>
            <person name="Phillips J."/>
            <person name="Ranjan P."/>
            <person name="Rokshar D.S."/>
            <person name="Rothfels C.J."/>
            <person name="Schneider L."/>
            <person name="Shu S."/>
            <person name="Stevenson D.W."/>
            <person name="Thummler F."/>
            <person name="Tillich M."/>
            <person name="Villarreal Aguilar J.C."/>
            <person name="Widiez T."/>
            <person name="Wong G.K."/>
            <person name="Wymore A."/>
            <person name="Zhang Y."/>
            <person name="Zimmer A.D."/>
            <person name="Quatrano R.S."/>
            <person name="Mayer K.F.X."/>
            <person name="Goodstein D."/>
            <person name="Casacuberta J.M."/>
            <person name="Vandepoele K."/>
            <person name="Reski R."/>
            <person name="Cuming A.C."/>
            <person name="Tuskan G.A."/>
            <person name="Maumus F."/>
            <person name="Salse J."/>
            <person name="Schmutz J."/>
            <person name="Rensing S.A."/>
        </authorList>
    </citation>
    <scope>NUCLEOTIDE SEQUENCE [LARGE SCALE GENOMIC DNA]</scope>
    <source>
        <strain evidence="2 3">cv. Gransden 2004</strain>
    </source>
</reference>
<dbReference type="AlphaFoldDB" id="A0A2K1J1P3"/>
<accession>A0A2K1J1P3</accession>
<dbReference type="Proteomes" id="UP000006727">
    <property type="component" value="Chromosome 18"/>
</dbReference>
<evidence type="ECO:0000313" key="3">
    <source>
        <dbReference type="Proteomes" id="UP000006727"/>
    </source>
</evidence>
<organism evidence="1">
    <name type="scientific">Physcomitrium patens</name>
    <name type="common">Spreading-leaved earth moss</name>
    <name type="synonym">Physcomitrella patens</name>
    <dbReference type="NCBI Taxonomy" id="3218"/>
    <lineage>
        <taxon>Eukaryota</taxon>
        <taxon>Viridiplantae</taxon>
        <taxon>Streptophyta</taxon>
        <taxon>Embryophyta</taxon>
        <taxon>Bryophyta</taxon>
        <taxon>Bryophytina</taxon>
        <taxon>Bryopsida</taxon>
        <taxon>Funariidae</taxon>
        <taxon>Funariales</taxon>
        <taxon>Funariaceae</taxon>
        <taxon>Physcomitrium</taxon>
    </lineage>
</organism>
<sequence length="59" mass="6726">MAKLCRGDHNPTRHYERINSCNSAGFRLKSAFLQLSLPFFQRTVGQLMLSVTKSLKVPM</sequence>
<name>A0A2K1J1P3_PHYPA</name>
<evidence type="ECO:0000313" key="1">
    <source>
        <dbReference type="EMBL" id="PNR35444.1"/>
    </source>
</evidence>